<accession>A0A9D4YST3</accession>
<comment type="caution">
    <text evidence="5">The sequence shown here is derived from an EMBL/GenBank/DDBJ whole genome shotgun (WGS) entry which is preliminary data.</text>
</comment>
<dbReference type="EMBL" id="SIDB01000012">
    <property type="protein sequence ID" value="KAI3424746.1"/>
    <property type="molecule type" value="Genomic_DNA"/>
</dbReference>
<protein>
    <recommendedName>
        <fullName evidence="4">PPIase cyclophilin-type domain-containing protein</fullName>
    </recommendedName>
</protein>
<dbReference type="InterPro" id="IPR002130">
    <property type="entry name" value="Cyclophilin-type_PPIase_dom"/>
</dbReference>
<keyword evidence="3" id="KW-0812">Transmembrane</keyword>
<dbReference type="GO" id="GO:0003755">
    <property type="term" value="F:peptidyl-prolyl cis-trans isomerase activity"/>
    <property type="evidence" value="ECO:0007669"/>
    <property type="project" value="InterPro"/>
</dbReference>
<dbReference type="PRINTS" id="PR00153">
    <property type="entry name" value="CSAPPISMRASE"/>
</dbReference>
<dbReference type="Gene3D" id="3.50.4.10">
    <property type="entry name" value="Hepatocyte Growth Factor"/>
    <property type="match status" value="1"/>
</dbReference>
<feature type="compositionally biased region" description="Low complexity" evidence="2">
    <location>
        <begin position="108"/>
        <end position="117"/>
    </location>
</feature>
<comment type="similarity">
    <text evidence="1">Belongs to the cyclophilin-type PPIase family.</text>
</comment>
<gene>
    <name evidence="5" type="ORF">D9Q98_008135</name>
</gene>
<organism evidence="5 6">
    <name type="scientific">Chlorella vulgaris</name>
    <name type="common">Green alga</name>
    <dbReference type="NCBI Taxonomy" id="3077"/>
    <lineage>
        <taxon>Eukaryota</taxon>
        <taxon>Viridiplantae</taxon>
        <taxon>Chlorophyta</taxon>
        <taxon>core chlorophytes</taxon>
        <taxon>Trebouxiophyceae</taxon>
        <taxon>Chlorellales</taxon>
        <taxon>Chlorellaceae</taxon>
        <taxon>Chlorella clade</taxon>
        <taxon>Chlorella</taxon>
    </lineage>
</organism>
<dbReference type="OrthoDB" id="193499at2759"/>
<dbReference type="Pfam" id="PF00160">
    <property type="entry name" value="Pro_isomerase"/>
    <property type="match status" value="1"/>
</dbReference>
<dbReference type="AlphaFoldDB" id="A0A9D4YST3"/>
<dbReference type="PANTHER" id="PTHR11071:SF561">
    <property type="entry name" value="PEPTIDYL-PROLYL CIS-TRANS ISOMERASE D-RELATED"/>
    <property type="match status" value="1"/>
</dbReference>
<feature type="region of interest" description="Disordered" evidence="2">
    <location>
        <begin position="108"/>
        <end position="128"/>
    </location>
</feature>
<feature type="compositionally biased region" description="Basic residues" evidence="2">
    <location>
        <begin position="1"/>
        <end position="12"/>
    </location>
</feature>
<dbReference type="Gene3D" id="2.40.100.10">
    <property type="entry name" value="Cyclophilin-like"/>
    <property type="match status" value="1"/>
</dbReference>
<name>A0A9D4YST3_CHLVU</name>
<evidence type="ECO:0000313" key="6">
    <source>
        <dbReference type="Proteomes" id="UP001055712"/>
    </source>
</evidence>
<dbReference type="SUPFAM" id="SSF50891">
    <property type="entry name" value="Cyclophilin-like"/>
    <property type="match status" value="1"/>
</dbReference>
<keyword evidence="6" id="KW-1185">Reference proteome</keyword>
<dbReference type="GO" id="GO:0005737">
    <property type="term" value="C:cytoplasm"/>
    <property type="evidence" value="ECO:0007669"/>
    <property type="project" value="TreeGrafter"/>
</dbReference>
<dbReference type="PANTHER" id="PTHR11071">
    <property type="entry name" value="PEPTIDYL-PROLYL CIS-TRANS ISOMERASE"/>
    <property type="match status" value="1"/>
</dbReference>
<keyword evidence="3" id="KW-1133">Transmembrane helix</keyword>
<proteinExistence type="inferred from homology"/>
<evidence type="ECO:0000313" key="5">
    <source>
        <dbReference type="EMBL" id="KAI3424746.1"/>
    </source>
</evidence>
<evidence type="ECO:0000256" key="3">
    <source>
        <dbReference type="SAM" id="Phobius"/>
    </source>
</evidence>
<feature type="region of interest" description="Disordered" evidence="2">
    <location>
        <begin position="1"/>
        <end position="20"/>
    </location>
</feature>
<evidence type="ECO:0000256" key="2">
    <source>
        <dbReference type="SAM" id="MobiDB-lite"/>
    </source>
</evidence>
<reference evidence="5" key="2">
    <citation type="submission" date="2020-11" db="EMBL/GenBank/DDBJ databases">
        <authorList>
            <person name="Cecchin M."/>
            <person name="Marcolungo L."/>
            <person name="Rossato M."/>
            <person name="Girolomoni L."/>
            <person name="Cosentino E."/>
            <person name="Cuine S."/>
            <person name="Li-Beisson Y."/>
            <person name="Delledonne M."/>
            <person name="Ballottari M."/>
        </authorList>
    </citation>
    <scope>NUCLEOTIDE SEQUENCE</scope>
    <source>
        <strain evidence="5">211/11P</strain>
        <tissue evidence="5">Whole cell</tissue>
    </source>
</reference>
<feature type="domain" description="PPIase cyclophilin-type" evidence="4">
    <location>
        <begin position="244"/>
        <end position="414"/>
    </location>
</feature>
<feature type="transmembrane region" description="Helical" evidence="3">
    <location>
        <begin position="21"/>
        <end position="41"/>
    </location>
</feature>
<dbReference type="InterPro" id="IPR003609">
    <property type="entry name" value="Pan_app"/>
</dbReference>
<sequence>MAKIAAARRRGSSRGSSTRPGRRFLTIAVSAFVGVNLFLLLRTSLRAPTQLHDNARSGEGAHRYRQTEEVVSTAAGDLATVAAEVKDVATDAAAAAAAAAGDAQQGGTQAQAASTTQPCNAEEHAEYDGETVVQWGDKHYKDSAEECCAACQAQAPKCNIWVYCAAAAGCPGGRQPKECWLKHSDHLDPDKPKGRRSAELGWTSGTVVTEEERQAAASAAAASANKEQAYLDGLRNDERLPMVFLDVEIKGQPVGRIEMVLFTDVSPRAAENFRQLCTGESGVVPTEPPGREGAGKARHFKGRPFYRIIDQFIDQTGVETESVFGGQFKDDPGGLKLKHEHKGLLSMANMGHDTNTAHFSIMMGPAPHLNGDYTIFGQVVSGFQVVDAINALSKGKKDNTATAEDGAVITDSGQLRKGTLEPDLNLGLR</sequence>
<reference evidence="5" key="1">
    <citation type="journal article" date="2019" name="Plant J.">
        <title>Chlorella vulgaris genome assembly and annotation reveals the molecular basis for metabolic acclimation to high light conditions.</title>
        <authorList>
            <person name="Cecchin M."/>
            <person name="Marcolungo L."/>
            <person name="Rossato M."/>
            <person name="Girolomoni L."/>
            <person name="Cosentino E."/>
            <person name="Cuine S."/>
            <person name="Li-Beisson Y."/>
            <person name="Delledonne M."/>
            <person name="Ballottari M."/>
        </authorList>
    </citation>
    <scope>NUCLEOTIDE SEQUENCE</scope>
    <source>
        <strain evidence="5">211/11P</strain>
    </source>
</reference>
<evidence type="ECO:0000259" key="4">
    <source>
        <dbReference type="PROSITE" id="PS50072"/>
    </source>
</evidence>
<dbReference type="InterPro" id="IPR029000">
    <property type="entry name" value="Cyclophilin-like_dom_sf"/>
</dbReference>
<dbReference type="Pfam" id="PF14295">
    <property type="entry name" value="PAN_4"/>
    <property type="match status" value="1"/>
</dbReference>
<dbReference type="GO" id="GO:0006457">
    <property type="term" value="P:protein folding"/>
    <property type="evidence" value="ECO:0007669"/>
    <property type="project" value="TreeGrafter"/>
</dbReference>
<dbReference type="PROSITE" id="PS50072">
    <property type="entry name" value="CSA_PPIASE_2"/>
    <property type="match status" value="1"/>
</dbReference>
<keyword evidence="3" id="KW-0472">Membrane</keyword>
<dbReference type="Proteomes" id="UP001055712">
    <property type="component" value="Unassembled WGS sequence"/>
</dbReference>
<evidence type="ECO:0000256" key="1">
    <source>
        <dbReference type="ARBA" id="ARBA00007365"/>
    </source>
</evidence>
<dbReference type="GO" id="GO:0016018">
    <property type="term" value="F:cyclosporin A binding"/>
    <property type="evidence" value="ECO:0007669"/>
    <property type="project" value="TreeGrafter"/>
</dbReference>